<dbReference type="Proteomes" id="UP000023152">
    <property type="component" value="Unassembled WGS sequence"/>
</dbReference>
<keyword evidence="1" id="KW-1133">Transmembrane helix</keyword>
<name>X6MYW7_RETFI</name>
<keyword evidence="1" id="KW-0812">Transmembrane</keyword>
<dbReference type="InterPro" id="IPR042089">
    <property type="entry name" value="Peptidase_M13_dom_2"/>
</dbReference>
<evidence type="ECO:0000313" key="3">
    <source>
        <dbReference type="Proteomes" id="UP000023152"/>
    </source>
</evidence>
<feature type="non-terminal residue" evidence="2">
    <location>
        <position position="1"/>
    </location>
</feature>
<feature type="transmembrane region" description="Helical" evidence="1">
    <location>
        <begin position="179"/>
        <end position="203"/>
    </location>
</feature>
<accession>X6MYW7</accession>
<evidence type="ECO:0000313" key="2">
    <source>
        <dbReference type="EMBL" id="ETO18684.1"/>
    </source>
</evidence>
<evidence type="ECO:0000256" key="1">
    <source>
        <dbReference type="SAM" id="Phobius"/>
    </source>
</evidence>
<comment type="caution">
    <text evidence="2">The sequence shown here is derived from an EMBL/GenBank/DDBJ whole genome shotgun (WGS) entry which is preliminary data.</text>
</comment>
<gene>
    <name evidence="2" type="ORF">RFI_18570</name>
</gene>
<sequence>VFLDGLFYPENPDLKSNLAVLKAKRFFNSCMWSTSSEEQLRASTLLRELVAKVNFTDARNKSKGWDSSSSLKFQEALAWLGARSWNYLFSLTAVGEQTTYFRENYKYWLLYSSQNWSMMLNNTVVPLYQDLFGLSTFESNQLADDVLDFASSVYAISTNDHSYLDPTRRQSYLRYTTNISIFGTSSVLNYTSLSFFMFVYIYIYF</sequence>
<keyword evidence="1" id="KW-0472">Membrane</keyword>
<keyword evidence="3" id="KW-1185">Reference proteome</keyword>
<protein>
    <submittedName>
        <fullName evidence="2">Uncharacterized protein</fullName>
    </submittedName>
</protein>
<reference evidence="2 3" key="1">
    <citation type="journal article" date="2013" name="Curr. Biol.">
        <title>The Genome of the Foraminiferan Reticulomyxa filosa.</title>
        <authorList>
            <person name="Glockner G."/>
            <person name="Hulsmann N."/>
            <person name="Schleicher M."/>
            <person name="Noegel A.A."/>
            <person name="Eichinger L."/>
            <person name="Gallinger C."/>
            <person name="Pawlowski J."/>
            <person name="Sierra R."/>
            <person name="Euteneuer U."/>
            <person name="Pillet L."/>
            <person name="Moustafa A."/>
            <person name="Platzer M."/>
            <person name="Groth M."/>
            <person name="Szafranski K."/>
            <person name="Schliwa M."/>
        </authorList>
    </citation>
    <scope>NUCLEOTIDE SEQUENCE [LARGE SCALE GENOMIC DNA]</scope>
</reference>
<dbReference type="AlphaFoldDB" id="X6MYW7"/>
<organism evidence="2 3">
    <name type="scientific">Reticulomyxa filosa</name>
    <dbReference type="NCBI Taxonomy" id="46433"/>
    <lineage>
        <taxon>Eukaryota</taxon>
        <taxon>Sar</taxon>
        <taxon>Rhizaria</taxon>
        <taxon>Retaria</taxon>
        <taxon>Foraminifera</taxon>
        <taxon>Monothalamids</taxon>
        <taxon>Reticulomyxidae</taxon>
        <taxon>Reticulomyxa</taxon>
    </lineage>
</organism>
<proteinExistence type="predicted"/>
<dbReference type="Gene3D" id="1.10.1380.10">
    <property type="entry name" value="Neutral endopeptidase , domain2"/>
    <property type="match status" value="1"/>
</dbReference>
<dbReference type="EMBL" id="ASPP01014546">
    <property type="protein sequence ID" value="ETO18684.1"/>
    <property type="molecule type" value="Genomic_DNA"/>
</dbReference>